<proteinExistence type="predicted"/>
<dbReference type="AlphaFoldDB" id="A0A1W2B6J2"/>
<dbReference type="STRING" id="475255.SAMN04488101_102180"/>
<dbReference type="InterPro" id="IPR027843">
    <property type="entry name" value="DUF4440"/>
</dbReference>
<dbReference type="Proteomes" id="UP000192678">
    <property type="component" value="Unassembled WGS sequence"/>
</dbReference>
<dbReference type="Pfam" id="PF14534">
    <property type="entry name" value="DUF4440"/>
    <property type="match status" value="2"/>
</dbReference>
<evidence type="ECO:0000313" key="3">
    <source>
        <dbReference type="Proteomes" id="UP000192678"/>
    </source>
</evidence>
<accession>A0A1W2B6J2</accession>
<organism evidence="2 3">
    <name type="scientific">Pedobacter nyackensis</name>
    <dbReference type="NCBI Taxonomy" id="475255"/>
    <lineage>
        <taxon>Bacteria</taxon>
        <taxon>Pseudomonadati</taxon>
        <taxon>Bacteroidota</taxon>
        <taxon>Sphingobacteriia</taxon>
        <taxon>Sphingobacteriales</taxon>
        <taxon>Sphingobacteriaceae</taxon>
        <taxon>Pedobacter</taxon>
    </lineage>
</organism>
<dbReference type="SUPFAM" id="SSF54427">
    <property type="entry name" value="NTF2-like"/>
    <property type="match status" value="2"/>
</dbReference>
<dbReference type="InterPro" id="IPR032710">
    <property type="entry name" value="NTF2-like_dom_sf"/>
</dbReference>
<evidence type="ECO:0000313" key="2">
    <source>
        <dbReference type="EMBL" id="SMC68623.1"/>
    </source>
</evidence>
<sequence length="285" mass="31519">MKNKFLYTIIAASMTFGAYAQKSDGSTKSLVKAESEFAERFAKSGSKAAYASFAAADGLVFRPNPVNARTFYAGQPDSKEVSWTPVYAKVSRSGDWGFTTGPYSVKGDQPSYGQFLSIWKVVDGKWQLAMDLGTTTNKPLNQVTPEFIEPKDSYKPKFLNDKVRAAGADIVATTEKTLNTTLKSYGTAAFSGFLNPDARLLFPGYEPIIGKDKIVPFFHGMISKISLKTTKVNKADGGDLAYSYGIATIDYKADLRESFNYIFIYERQPDHNWNIIVQAFTPADR</sequence>
<feature type="domain" description="DUF4440" evidence="1">
    <location>
        <begin position="172"/>
        <end position="275"/>
    </location>
</feature>
<gene>
    <name evidence="2" type="ORF">SAMN04488101_102180</name>
</gene>
<feature type="domain" description="DUF4440" evidence="1">
    <location>
        <begin position="32"/>
        <end position="128"/>
    </location>
</feature>
<name>A0A1W2B6J2_9SPHI</name>
<evidence type="ECO:0000259" key="1">
    <source>
        <dbReference type="Pfam" id="PF14534"/>
    </source>
</evidence>
<dbReference type="Gene3D" id="3.10.450.50">
    <property type="match status" value="2"/>
</dbReference>
<protein>
    <recommendedName>
        <fullName evidence="1">DUF4440 domain-containing protein</fullName>
    </recommendedName>
</protein>
<reference evidence="2 3" key="1">
    <citation type="submission" date="2017-04" db="EMBL/GenBank/DDBJ databases">
        <authorList>
            <person name="Afonso C.L."/>
            <person name="Miller P.J."/>
            <person name="Scott M.A."/>
            <person name="Spackman E."/>
            <person name="Goraichik I."/>
            <person name="Dimitrov K.M."/>
            <person name="Suarez D.L."/>
            <person name="Swayne D.E."/>
        </authorList>
    </citation>
    <scope>NUCLEOTIDE SEQUENCE [LARGE SCALE GENOMIC DNA]</scope>
    <source>
        <strain evidence="2 3">DSM 19625</strain>
    </source>
</reference>
<keyword evidence="3" id="KW-1185">Reference proteome</keyword>
<dbReference type="EMBL" id="FWYB01000002">
    <property type="protein sequence ID" value="SMC68623.1"/>
    <property type="molecule type" value="Genomic_DNA"/>
</dbReference>